<feature type="compositionally biased region" description="Basic residues" evidence="5">
    <location>
        <begin position="668"/>
        <end position="680"/>
    </location>
</feature>
<organism evidence="8 9">
    <name type="scientific">Pythium oligandrum</name>
    <name type="common">Mycoparasitic fungus</name>
    <dbReference type="NCBI Taxonomy" id="41045"/>
    <lineage>
        <taxon>Eukaryota</taxon>
        <taxon>Sar</taxon>
        <taxon>Stramenopiles</taxon>
        <taxon>Oomycota</taxon>
        <taxon>Peronosporomycetes</taxon>
        <taxon>Pythiales</taxon>
        <taxon>Pythiaceae</taxon>
        <taxon>Pythium</taxon>
    </lineage>
</organism>
<evidence type="ECO:0000256" key="1">
    <source>
        <dbReference type="ARBA" id="ARBA00004601"/>
    </source>
</evidence>
<keyword evidence="3" id="KW-0217">Developmental protein</keyword>
<dbReference type="PROSITE" id="PS50206">
    <property type="entry name" value="RHODANESE_3"/>
    <property type="match status" value="1"/>
</dbReference>
<dbReference type="InterPro" id="IPR001763">
    <property type="entry name" value="Rhodanese-like_dom"/>
</dbReference>
<dbReference type="GO" id="GO:0005829">
    <property type="term" value="C:cytosol"/>
    <property type="evidence" value="ECO:0007669"/>
    <property type="project" value="GOC"/>
</dbReference>
<comment type="subcellular location">
    <subcellularLocation>
        <location evidence="1">Golgi apparatus</location>
        <location evidence="1">trans-Golgi network</location>
    </subcellularLocation>
</comment>
<sequence length="855" mass="95132">MEHDAAAALDQRKHALRKVLLRQKLRLWASKARQERAEFAEGLVQLFTSSALSSAASTASENGLSLANRPITRRPGVEEVRNCILASEYPCVPPECAALRGEIWQVLLNVYKRNQHGAAAQEFERMIMRLSKLPRDPQLVEECEAVSRLLCEEDEEKRARVQNELEILLVWFLTTKSVTYVSGMARVVAVFFSLGLPLPTVYDCFYQYCASFLPHFVNNTATTTTYTGVTSGMTKLSTTDGSEYESTQHEDSESTLLEDVADPREEEDKRKRRNRQQLVEQLLSYHDPQLAHFLNQWCPNGWSEPGDLVPQQLFFGELYTVVAPKAFVYVMDQLLLTSDSMFSVFLLIAVLIGSRDELLALRSGADVITKVKELFQTQVNDPSRMQFFSMFASGLRNRTPKTYQCAQEEAKDTFCASRRATDMAFDESAARSKNATKDDVDMSEWQKRESRSFAGKVFWYHLPTGRTQWEHPAEEFEPAPASFALPVGVEEVARQVMGEKRSTGSSNSSSDRSGPRFFVVDLRGIRSSEDLKSGRIPAAYTLDPSVFDSPELIERSMAALNPMKSCVHIVLVGNGVGLPPDLIKNEEMKTSIRDAVRHDTDGINRAALFFQKRGFRYISCLDGGYSSWHAFMRDDPSCSPNELLAHVEDECHYCRYDTILRTGEDPLKKKKTTKTRRKKAPMPTTTTMLVNGGEGDSSIVSTNAAAQPNPPATSRRSLTSSLSLSRPSLTNGMNMGSLSSMNMSTISSMRSKLSDVKMPKLSWRRANTSNQNDSSSETATAEDGGSDRGSSTADEMESRPLESEDDAESAVASGAISPKIEEKAFVGVFTIDYSDDEDEQLEVPPAKESATATTA</sequence>
<dbReference type="PANTHER" id="PTHR13297:SF5">
    <property type="entry name" value="TBC1 DOMAIN FAMILY MEMBER 23"/>
    <property type="match status" value="1"/>
</dbReference>
<dbReference type="OrthoDB" id="73307at2759"/>
<evidence type="ECO:0000256" key="5">
    <source>
        <dbReference type="SAM" id="MobiDB-lite"/>
    </source>
</evidence>
<dbReference type="GO" id="GO:0099041">
    <property type="term" value="P:vesicle tethering to Golgi"/>
    <property type="evidence" value="ECO:0007669"/>
    <property type="project" value="TreeGrafter"/>
</dbReference>
<reference evidence="8" key="1">
    <citation type="submission" date="2019-03" db="EMBL/GenBank/DDBJ databases">
        <title>Long read genome sequence of the mycoparasitic Pythium oligandrum ATCC 38472 isolated from sugarbeet rhizosphere.</title>
        <authorList>
            <person name="Gaulin E."/>
        </authorList>
    </citation>
    <scope>NUCLEOTIDE SEQUENCE</scope>
    <source>
        <strain evidence="8">ATCC 38472_TT</strain>
    </source>
</reference>
<dbReference type="InterPro" id="IPR001202">
    <property type="entry name" value="WW_dom"/>
</dbReference>
<dbReference type="GO" id="GO:0005802">
    <property type="term" value="C:trans-Golgi network"/>
    <property type="evidence" value="ECO:0007669"/>
    <property type="project" value="TreeGrafter"/>
</dbReference>
<accession>A0A8K1FJ90</accession>
<dbReference type="PROSITE" id="PS50020">
    <property type="entry name" value="WW_DOMAIN_2"/>
    <property type="match status" value="1"/>
</dbReference>
<dbReference type="InterPro" id="IPR036873">
    <property type="entry name" value="Rhodanese-like_dom_sf"/>
</dbReference>
<dbReference type="InterPro" id="IPR039755">
    <property type="entry name" value="TBC1D23"/>
</dbReference>
<feature type="compositionally biased region" description="Low complexity" evidence="5">
    <location>
        <begin position="703"/>
        <end position="741"/>
    </location>
</feature>
<evidence type="ECO:0000256" key="3">
    <source>
        <dbReference type="ARBA" id="ARBA00022473"/>
    </source>
</evidence>
<protein>
    <recommendedName>
        <fullName evidence="2">TBC1 domain family member 23</fullName>
    </recommendedName>
</protein>
<keyword evidence="4" id="KW-0333">Golgi apparatus</keyword>
<feature type="region of interest" description="Disordered" evidence="5">
    <location>
        <begin position="834"/>
        <end position="855"/>
    </location>
</feature>
<proteinExistence type="predicted"/>
<dbReference type="Proteomes" id="UP000794436">
    <property type="component" value="Unassembled WGS sequence"/>
</dbReference>
<feature type="region of interest" description="Disordered" evidence="5">
    <location>
        <begin position="667"/>
        <end position="741"/>
    </location>
</feature>
<feature type="compositionally biased region" description="Polar residues" evidence="5">
    <location>
        <begin position="766"/>
        <end position="779"/>
    </location>
</feature>
<dbReference type="Pfam" id="PF00566">
    <property type="entry name" value="RabGAP-TBC"/>
    <property type="match status" value="1"/>
</dbReference>
<evidence type="ECO:0000313" key="9">
    <source>
        <dbReference type="Proteomes" id="UP000794436"/>
    </source>
</evidence>
<evidence type="ECO:0000313" key="8">
    <source>
        <dbReference type="EMBL" id="TMW64666.1"/>
    </source>
</evidence>
<dbReference type="PANTHER" id="PTHR13297">
    <property type="entry name" value="TBC1 DOMAIN FAMILY MEMBER 23-RELATED"/>
    <property type="match status" value="1"/>
</dbReference>
<dbReference type="InterPro" id="IPR035969">
    <property type="entry name" value="Rab-GAP_TBC_sf"/>
</dbReference>
<dbReference type="InterPro" id="IPR000195">
    <property type="entry name" value="Rab-GAP-TBC_dom"/>
</dbReference>
<keyword evidence="9" id="KW-1185">Reference proteome</keyword>
<gene>
    <name evidence="8" type="ORF">Poli38472_011546</name>
</gene>
<dbReference type="SUPFAM" id="SSF47923">
    <property type="entry name" value="Ypt/Rab-GAP domain of gyp1p"/>
    <property type="match status" value="1"/>
</dbReference>
<dbReference type="GO" id="GO:0042147">
    <property type="term" value="P:retrograde transport, endosome to Golgi"/>
    <property type="evidence" value="ECO:0007669"/>
    <property type="project" value="InterPro"/>
</dbReference>
<dbReference type="CDD" id="cd00201">
    <property type="entry name" value="WW"/>
    <property type="match status" value="1"/>
</dbReference>
<feature type="domain" description="WW" evidence="6">
    <location>
        <begin position="445"/>
        <end position="474"/>
    </location>
</feature>
<feature type="region of interest" description="Disordered" evidence="5">
    <location>
        <begin position="237"/>
        <end position="273"/>
    </location>
</feature>
<evidence type="ECO:0000256" key="4">
    <source>
        <dbReference type="ARBA" id="ARBA00023034"/>
    </source>
</evidence>
<dbReference type="SUPFAM" id="SSF52821">
    <property type="entry name" value="Rhodanese/Cell cycle control phosphatase"/>
    <property type="match status" value="1"/>
</dbReference>
<dbReference type="EMBL" id="SPLM01000039">
    <property type="protein sequence ID" value="TMW64666.1"/>
    <property type="molecule type" value="Genomic_DNA"/>
</dbReference>
<evidence type="ECO:0000259" key="7">
    <source>
        <dbReference type="PROSITE" id="PS50206"/>
    </source>
</evidence>
<feature type="region of interest" description="Disordered" evidence="5">
    <location>
        <begin position="766"/>
        <end position="817"/>
    </location>
</feature>
<dbReference type="AlphaFoldDB" id="A0A8K1FJ90"/>
<evidence type="ECO:0000256" key="2">
    <source>
        <dbReference type="ARBA" id="ARBA00014207"/>
    </source>
</evidence>
<comment type="caution">
    <text evidence="8">The sequence shown here is derived from an EMBL/GenBank/DDBJ whole genome shotgun (WGS) entry which is preliminary data.</text>
</comment>
<feature type="domain" description="Rhodanese" evidence="7">
    <location>
        <begin position="513"/>
        <end position="633"/>
    </location>
</feature>
<evidence type="ECO:0000259" key="6">
    <source>
        <dbReference type="PROSITE" id="PS50020"/>
    </source>
</evidence>
<name>A0A8K1FJ90_PYTOL</name>